<keyword evidence="3" id="KW-0217">Developmental protein</keyword>
<evidence type="ECO:0000256" key="1">
    <source>
        <dbReference type="ARBA" id="ARBA00004123"/>
    </source>
</evidence>
<dbReference type="Pfam" id="PF12796">
    <property type="entry name" value="Ank_2"/>
    <property type="match status" value="1"/>
</dbReference>
<keyword evidence="9" id="KW-0221">Differentiation</keyword>
<dbReference type="InterPro" id="IPR036770">
    <property type="entry name" value="Ankyrin_rpt-contain_sf"/>
</dbReference>
<dbReference type="Gene3D" id="3.30.300.320">
    <property type="match status" value="1"/>
</dbReference>
<evidence type="ECO:0000313" key="26">
    <source>
        <dbReference type="Proteomes" id="UP000024404"/>
    </source>
</evidence>
<dbReference type="Proteomes" id="UP000024404">
    <property type="component" value="Unassembled WGS sequence"/>
</dbReference>
<evidence type="ECO:0000256" key="3">
    <source>
        <dbReference type="ARBA" id="ARBA00022473"/>
    </source>
</evidence>
<dbReference type="PROSITE" id="PS01186">
    <property type="entry name" value="EGF_2"/>
    <property type="match status" value="2"/>
</dbReference>
<dbReference type="FunFam" id="3.30.300.320:FF:000001">
    <property type="entry name" value="Neurogenic locus notch 1"/>
    <property type="match status" value="1"/>
</dbReference>
<dbReference type="InterPro" id="IPR001881">
    <property type="entry name" value="EGF-like_Ca-bd_dom"/>
</dbReference>
<reference evidence="26" key="1">
    <citation type="submission" date="2013-10" db="EMBL/GenBank/DDBJ databases">
        <title>Genome sequencing of Onchocerca volvulus.</title>
        <authorList>
            <person name="Cotton J."/>
            <person name="Tsai J."/>
            <person name="Stanley E."/>
            <person name="Tracey A."/>
            <person name="Holroyd N."/>
            <person name="Lustigman S."/>
            <person name="Berriman M."/>
        </authorList>
    </citation>
    <scope>NUCLEOTIDE SEQUENCE</scope>
</reference>
<dbReference type="PANTHER" id="PTHR45836">
    <property type="entry name" value="SLIT HOMOLOG"/>
    <property type="match status" value="1"/>
</dbReference>
<dbReference type="SMART" id="SM00248">
    <property type="entry name" value="ANK"/>
    <property type="match status" value="5"/>
</dbReference>
<evidence type="ECO:0000256" key="11">
    <source>
        <dbReference type="ARBA" id="ARBA00022989"/>
    </source>
</evidence>
<dbReference type="InterPro" id="IPR013032">
    <property type="entry name" value="EGF-like_CS"/>
</dbReference>
<dbReference type="GO" id="GO:0005886">
    <property type="term" value="C:plasma membrane"/>
    <property type="evidence" value="ECO:0007669"/>
    <property type="project" value="UniProtKB-SubCell"/>
</dbReference>
<keyword evidence="8" id="KW-0677">Repeat</keyword>
<dbReference type="GO" id="GO:0005509">
    <property type="term" value="F:calcium ion binding"/>
    <property type="evidence" value="ECO:0007669"/>
    <property type="project" value="InterPro"/>
</dbReference>
<evidence type="ECO:0000256" key="16">
    <source>
        <dbReference type="ARBA" id="ARBA00023159"/>
    </source>
</evidence>
<keyword evidence="18" id="KW-0325">Glycoprotein</keyword>
<evidence type="ECO:0000256" key="4">
    <source>
        <dbReference type="ARBA" id="ARBA00022475"/>
    </source>
</evidence>
<keyword evidence="5 21" id="KW-0245">EGF-like domain</keyword>
<dbReference type="SMART" id="SM00179">
    <property type="entry name" value="EGF_CA"/>
    <property type="match status" value="4"/>
</dbReference>
<dbReference type="PRINTS" id="PR01452">
    <property type="entry name" value="LNOTCHREPEAT"/>
</dbReference>
<dbReference type="GO" id="GO:0040024">
    <property type="term" value="P:dauer larval development"/>
    <property type="evidence" value="ECO:0007669"/>
    <property type="project" value="UniProtKB-ARBA"/>
</dbReference>
<keyword evidence="13 20" id="KW-0040">ANK repeat</keyword>
<keyword evidence="16" id="KW-0010">Activator</keyword>
<dbReference type="Pfam" id="PF13637">
    <property type="entry name" value="Ank_4"/>
    <property type="match status" value="1"/>
</dbReference>
<proteinExistence type="predicted"/>
<evidence type="ECO:0000256" key="7">
    <source>
        <dbReference type="ARBA" id="ARBA00022729"/>
    </source>
</evidence>
<dbReference type="Gene3D" id="3.30.70.3310">
    <property type="match status" value="1"/>
</dbReference>
<dbReference type="GO" id="GO:0043235">
    <property type="term" value="C:receptor complex"/>
    <property type="evidence" value="ECO:0007669"/>
    <property type="project" value="TreeGrafter"/>
</dbReference>
<evidence type="ECO:0000256" key="13">
    <source>
        <dbReference type="ARBA" id="ARBA00023043"/>
    </source>
</evidence>
<keyword evidence="15 21" id="KW-1015">Disulfide bond</keyword>
<keyword evidence="26" id="KW-1185">Reference proteome</keyword>
<feature type="domain" description="EGF-like" evidence="23">
    <location>
        <begin position="9"/>
        <end position="49"/>
    </location>
</feature>
<dbReference type="PROSITE" id="PS50297">
    <property type="entry name" value="ANK_REP_REGION"/>
    <property type="match status" value="3"/>
</dbReference>
<keyword evidence="17" id="KW-0804">Transcription</keyword>
<dbReference type="GO" id="GO:0022611">
    <property type="term" value="P:dormancy process"/>
    <property type="evidence" value="ECO:0007669"/>
    <property type="project" value="UniProtKB-ARBA"/>
</dbReference>
<dbReference type="Gene3D" id="1.25.40.20">
    <property type="entry name" value="Ankyrin repeat-containing domain"/>
    <property type="match status" value="1"/>
</dbReference>
<dbReference type="PROSITE" id="PS50258">
    <property type="entry name" value="LNR"/>
    <property type="match status" value="1"/>
</dbReference>
<feature type="repeat" description="ANK" evidence="20">
    <location>
        <begin position="748"/>
        <end position="780"/>
    </location>
</feature>
<feature type="disulfide bond" evidence="21">
    <location>
        <begin position="116"/>
        <end position="125"/>
    </location>
</feature>
<dbReference type="EMBL" id="CMVM020000311">
    <property type="status" value="NOT_ANNOTATED_CDS"/>
    <property type="molecule type" value="Genomic_DNA"/>
</dbReference>
<dbReference type="SMART" id="SM00181">
    <property type="entry name" value="EGF"/>
    <property type="match status" value="5"/>
</dbReference>
<comment type="subcellular location">
    <subcellularLocation>
        <location evidence="2">Cell membrane</location>
        <topology evidence="2">Single-pass type I membrane protein</topology>
    </subcellularLocation>
    <subcellularLocation>
        <location evidence="1">Nucleus</location>
    </subcellularLocation>
</comment>
<evidence type="ECO:0000259" key="24">
    <source>
        <dbReference type="PROSITE" id="PS50258"/>
    </source>
</evidence>
<evidence type="ECO:0000256" key="17">
    <source>
        <dbReference type="ARBA" id="ARBA00023163"/>
    </source>
</evidence>
<dbReference type="GO" id="GO:0007411">
    <property type="term" value="P:axon guidance"/>
    <property type="evidence" value="ECO:0007669"/>
    <property type="project" value="TreeGrafter"/>
</dbReference>
<dbReference type="Pfam" id="PF00008">
    <property type="entry name" value="EGF"/>
    <property type="match status" value="2"/>
</dbReference>
<dbReference type="Pfam" id="PF07645">
    <property type="entry name" value="EGF_CA"/>
    <property type="match status" value="1"/>
</dbReference>
<evidence type="ECO:0000256" key="5">
    <source>
        <dbReference type="ARBA" id="ARBA00022536"/>
    </source>
</evidence>
<organism evidence="25 26">
    <name type="scientific">Onchocerca volvulus</name>
    <dbReference type="NCBI Taxonomy" id="6282"/>
    <lineage>
        <taxon>Eukaryota</taxon>
        <taxon>Metazoa</taxon>
        <taxon>Ecdysozoa</taxon>
        <taxon>Nematoda</taxon>
        <taxon>Chromadorea</taxon>
        <taxon>Rhabditida</taxon>
        <taxon>Spirurina</taxon>
        <taxon>Spiruromorpha</taxon>
        <taxon>Filarioidea</taxon>
        <taxon>Onchocercidae</taxon>
        <taxon>Onchocerca</taxon>
    </lineage>
</organism>
<feature type="domain" description="LNR" evidence="24">
    <location>
        <begin position="308"/>
        <end position="351"/>
    </location>
</feature>
<dbReference type="PROSITE" id="PS50026">
    <property type="entry name" value="EGF_3"/>
    <property type="match status" value="5"/>
</dbReference>
<feature type="disulfide bond" evidence="21">
    <location>
        <begin position="97"/>
        <end position="114"/>
    </location>
</feature>
<evidence type="ECO:0000256" key="6">
    <source>
        <dbReference type="ARBA" id="ARBA00022692"/>
    </source>
</evidence>
<dbReference type="InterPro" id="IPR002110">
    <property type="entry name" value="Ankyrin_rpt"/>
</dbReference>
<feature type="transmembrane region" description="Helical" evidence="22">
    <location>
        <begin position="470"/>
        <end position="492"/>
    </location>
</feature>
<dbReference type="Gene3D" id="2.10.25.10">
    <property type="entry name" value="Laminin"/>
    <property type="match status" value="5"/>
</dbReference>
<dbReference type="EMBL" id="CMVM020000312">
    <property type="status" value="NOT_ANNOTATED_CDS"/>
    <property type="molecule type" value="Genomic_DNA"/>
</dbReference>
<reference evidence="25" key="2">
    <citation type="submission" date="2022-06" db="UniProtKB">
        <authorList>
            <consortium name="EnsemblMetazoa"/>
        </authorList>
    </citation>
    <scope>IDENTIFICATION</scope>
</reference>
<evidence type="ECO:0000313" key="25">
    <source>
        <dbReference type="EnsemblMetazoa" id="OVOC10015.1"/>
    </source>
</evidence>
<dbReference type="InterPro" id="IPR000742">
    <property type="entry name" value="EGF"/>
</dbReference>
<evidence type="ECO:0000256" key="22">
    <source>
        <dbReference type="SAM" id="Phobius"/>
    </source>
</evidence>
<dbReference type="PROSITE" id="PS00022">
    <property type="entry name" value="EGF_1"/>
    <property type="match status" value="4"/>
</dbReference>
<evidence type="ECO:0000256" key="12">
    <source>
        <dbReference type="ARBA" id="ARBA00023015"/>
    </source>
</evidence>
<feature type="domain" description="EGF-like" evidence="23">
    <location>
        <begin position="168"/>
        <end position="204"/>
    </location>
</feature>
<dbReference type="GO" id="GO:0007219">
    <property type="term" value="P:Notch signaling pathway"/>
    <property type="evidence" value="ECO:0007669"/>
    <property type="project" value="UniProtKB-KW"/>
</dbReference>
<dbReference type="OMA" id="CDSECNY"/>
<keyword evidence="14 22" id="KW-0472">Membrane</keyword>
<evidence type="ECO:0000256" key="20">
    <source>
        <dbReference type="PROSITE-ProRule" id="PRU00023"/>
    </source>
</evidence>
<dbReference type="Pfam" id="PF00066">
    <property type="entry name" value="Notch"/>
    <property type="match status" value="3"/>
</dbReference>
<keyword evidence="12" id="KW-0805">Transcription regulation</keyword>
<keyword evidence="10" id="KW-0914">Notch signaling pathway</keyword>
<dbReference type="FunFam" id="2.10.25.10:FF:000143">
    <property type="entry name" value="Protein crumbs 1"/>
    <property type="match status" value="1"/>
</dbReference>
<evidence type="ECO:0000256" key="8">
    <source>
        <dbReference type="ARBA" id="ARBA00022737"/>
    </source>
</evidence>
<feature type="domain" description="EGF-like" evidence="23">
    <location>
        <begin position="128"/>
        <end position="166"/>
    </location>
</feature>
<evidence type="ECO:0000256" key="19">
    <source>
        <dbReference type="ARBA" id="ARBA00023242"/>
    </source>
</evidence>
<feature type="disulfide bond" evidence="21">
    <location>
        <begin position="156"/>
        <end position="165"/>
    </location>
</feature>
<dbReference type="InterPro" id="IPR000152">
    <property type="entry name" value="EGF-type_Asp/Asn_hydroxyl_site"/>
</dbReference>
<dbReference type="InterPro" id="IPR000800">
    <property type="entry name" value="Notch_dom"/>
</dbReference>
<feature type="domain" description="EGF-like" evidence="23">
    <location>
        <begin position="51"/>
        <end position="87"/>
    </location>
</feature>
<evidence type="ECO:0000256" key="9">
    <source>
        <dbReference type="ARBA" id="ARBA00022782"/>
    </source>
</evidence>
<dbReference type="CDD" id="cd00054">
    <property type="entry name" value="EGF_CA"/>
    <property type="match status" value="4"/>
</dbReference>
<dbReference type="PANTHER" id="PTHR45836:SF23">
    <property type="entry name" value="NEUROGENIC LOCUS NOTCH HOMOLOG PROTEIN 1"/>
    <property type="match status" value="1"/>
</dbReference>
<comment type="caution">
    <text evidence="21">Lacks conserved residue(s) required for the propagation of feature annotation.</text>
</comment>
<dbReference type="SUPFAM" id="SSF57196">
    <property type="entry name" value="EGF/Laminin"/>
    <property type="match status" value="5"/>
</dbReference>
<dbReference type="PROSITE" id="PS00010">
    <property type="entry name" value="ASX_HYDROXYL"/>
    <property type="match status" value="2"/>
</dbReference>
<dbReference type="EnsemblMetazoa" id="OVOC10015.1">
    <property type="protein sequence ID" value="OVOC10015.1"/>
    <property type="gene ID" value="WBGene00246824"/>
</dbReference>
<dbReference type="GO" id="GO:0090575">
    <property type="term" value="C:RNA polymerase II transcription regulator complex"/>
    <property type="evidence" value="ECO:0007669"/>
    <property type="project" value="UniProtKB-ARBA"/>
</dbReference>
<keyword evidence="19" id="KW-0539">Nucleus</keyword>
<dbReference type="InterPro" id="IPR035993">
    <property type="entry name" value="Notch-like_dom_sf"/>
</dbReference>
<keyword evidence="7" id="KW-0732">Signal</keyword>
<feature type="disulfide bond" evidence="21">
    <location>
        <begin position="77"/>
        <end position="86"/>
    </location>
</feature>
<sequence length="980" mass="110601">ENYIQSSTILGYCEKFSNNLCKNGGTCVNIGTNDYECYCLNGYSGKNCSRNDDDCLDNSCAYGSTCLDGIAKYTCICPPGKIGLFCHMDDPCMQKPCGNSSECITDIASGEYTCNCMQGTTGQNCAIDINECIELDKTCFNGGICVNTFGSWYCDCPPGYDDPYCMNHDNECESNPCLNEGTCLDYGNRYECICQNGFYGTNCENICPPGFEGRMCKQHRITLENNHLEESFEKEICYLHNCSLKAGNNICDSECNYPTCQYDGYDCTAHLQPFQHCPIADFCGRVFHDNKCDSICDRSECLFDGFDCNKKIETCLFEDYCSFRFNDGYCDQECFTEECYFDGRDCKQEINYKKLEGNLILIILLKSEAFLKHASILQFILSQDLHARVTIAIDNRDQKRFYSWNSNEKGLNGTKVYLNVETRQCHKGDDCKYQITDIEQAANFLLRRIGARLYAAETELPSGTTNLKKWMIYMISGFVIQTIMIAIVFTLHRNAKRRNLARRIQKKVHVAGTWFPPTLDNYSPLKSNYQNENSQNNGISLEKINENKDGKYFIEVYMIPDSEDENIDERKWTILHDQAMDIFPIKTPIDKLLVNTKNNDGKTAMMITALNQRKNEEISCTDVENLFLAGALIDCEDDYGETALIMAIKAGRAEVVKCLLRFGADITVFDIHNRTVLHHAASINAADIVRILLETDEIEVDSIDDTDCSPLMTVAKLGYRDPEAIALLIDAGADINCTGNHINGEMYKGRTALHYAAMQSNQELARYLVERGANLNIQDHMGQTPLFLAASQGHVEMVHMLVIAGARRYIPDNMDQTPEEIASYKEYGEVVQYFKNLRIQNDPFVKNGKNGRSKNALANKNIKKPRIIEISPKPLEMILNASKVAITSESCSNSSNSSTFVDRSKECNNLNSYLSCKTIIQPSNSSNIISQQNVQHFIQPSYSSTDQMANQDYNLQNTCRMNDENIPVSSISPLGFEHYV</sequence>
<dbReference type="SMART" id="SM00004">
    <property type="entry name" value="NL"/>
    <property type="match status" value="3"/>
</dbReference>
<dbReference type="InterPro" id="IPR049883">
    <property type="entry name" value="NOTCH1_EGF-like"/>
</dbReference>
<feature type="repeat" description="ANK" evidence="20">
    <location>
        <begin position="706"/>
        <end position="740"/>
    </location>
</feature>
<accession>A0A8R1XM00</accession>
<keyword evidence="11 22" id="KW-1133">Transmembrane helix</keyword>
<evidence type="ECO:0000259" key="23">
    <source>
        <dbReference type="PROSITE" id="PS50026"/>
    </source>
</evidence>
<evidence type="ECO:0008006" key="27">
    <source>
        <dbReference type="Google" id="ProtNLM"/>
    </source>
</evidence>
<evidence type="ECO:0000256" key="18">
    <source>
        <dbReference type="ARBA" id="ARBA00023180"/>
    </source>
</evidence>
<feature type="repeat" description="ANK" evidence="20">
    <location>
        <begin position="781"/>
        <end position="813"/>
    </location>
</feature>
<dbReference type="InterPro" id="IPR051355">
    <property type="entry name" value="Notch/Slit_guidance"/>
</dbReference>
<evidence type="ECO:0000256" key="14">
    <source>
        <dbReference type="ARBA" id="ARBA00023136"/>
    </source>
</evidence>
<name>A0A8R1XM00_ONCVO</name>
<dbReference type="FunFam" id="2.10.25.10:FF:000173">
    <property type="entry name" value="Neurogenic locus notch protein 2"/>
    <property type="match status" value="1"/>
</dbReference>
<keyword evidence="4" id="KW-1003">Cell membrane</keyword>
<dbReference type="PROSITE" id="PS50088">
    <property type="entry name" value="ANK_REPEAT"/>
    <property type="match status" value="4"/>
</dbReference>
<dbReference type="AlphaFoldDB" id="A0A8R1XM00"/>
<dbReference type="Pfam" id="PF12661">
    <property type="entry name" value="hEGF"/>
    <property type="match status" value="1"/>
</dbReference>
<dbReference type="SUPFAM" id="SSF48403">
    <property type="entry name" value="Ankyrin repeat"/>
    <property type="match status" value="1"/>
</dbReference>
<evidence type="ECO:0000256" key="15">
    <source>
        <dbReference type="ARBA" id="ARBA00023157"/>
    </source>
</evidence>
<keyword evidence="6 22" id="KW-0812">Transmembrane</keyword>
<feature type="disulfide bond" evidence="21">
    <location>
        <begin position="39"/>
        <end position="48"/>
    </location>
</feature>
<feature type="domain" description="EGF-like" evidence="23">
    <location>
        <begin position="88"/>
        <end position="126"/>
    </location>
</feature>
<feature type="repeat" description="ANK" evidence="20">
    <location>
        <begin position="639"/>
        <end position="671"/>
    </location>
</feature>
<protein>
    <recommendedName>
        <fullName evidence="27">Notch</fullName>
    </recommendedName>
</protein>
<evidence type="ECO:0000256" key="2">
    <source>
        <dbReference type="ARBA" id="ARBA00004251"/>
    </source>
</evidence>
<dbReference type="GO" id="GO:0009986">
    <property type="term" value="C:cell surface"/>
    <property type="evidence" value="ECO:0007669"/>
    <property type="project" value="TreeGrafter"/>
</dbReference>
<dbReference type="SUPFAM" id="SSF90193">
    <property type="entry name" value="Notch domain"/>
    <property type="match status" value="3"/>
</dbReference>
<feature type="disulfide bond" evidence="21">
    <location>
        <begin position="194"/>
        <end position="203"/>
    </location>
</feature>
<evidence type="ECO:0000256" key="10">
    <source>
        <dbReference type="ARBA" id="ARBA00022976"/>
    </source>
</evidence>
<dbReference type="GO" id="GO:0001708">
    <property type="term" value="P:cell fate specification"/>
    <property type="evidence" value="ECO:0007669"/>
    <property type="project" value="UniProtKB-ARBA"/>
</dbReference>
<dbReference type="GO" id="GO:0061629">
    <property type="term" value="F:RNA polymerase II-specific DNA-binding transcription factor binding"/>
    <property type="evidence" value="ECO:0007669"/>
    <property type="project" value="UniProtKB-ARBA"/>
</dbReference>
<evidence type="ECO:0000256" key="21">
    <source>
        <dbReference type="PROSITE-ProRule" id="PRU00076"/>
    </source>
</evidence>